<reference evidence="2 3" key="1">
    <citation type="submission" date="2019-11" db="EMBL/GenBank/DDBJ databases">
        <title>Type strains purchased from KCTC, JCM and DSMZ.</title>
        <authorList>
            <person name="Lu H."/>
        </authorList>
    </citation>
    <scope>NUCLEOTIDE SEQUENCE [LARGE SCALE GENOMIC DNA]</scope>
    <source>
        <strain evidence="2 3">JCM 31587</strain>
    </source>
</reference>
<feature type="domain" description="Lipid/polyisoprenoid-binding YceI-like" evidence="1">
    <location>
        <begin position="69"/>
        <end position="234"/>
    </location>
</feature>
<dbReference type="Pfam" id="PF04264">
    <property type="entry name" value="YceI"/>
    <property type="match status" value="1"/>
</dbReference>
<dbReference type="InterPro" id="IPR007372">
    <property type="entry name" value="Lipid/polyisoprenoid-bd_YceI"/>
</dbReference>
<dbReference type="PANTHER" id="PTHR34406">
    <property type="entry name" value="PROTEIN YCEI"/>
    <property type="match status" value="1"/>
</dbReference>
<sequence length="252" mass="27523">MARKRCISSLDRSGNSAQFRTFQAAFRTLGLAGRYKVGSNHLKGVLMFRHAALCAAFFAATAAQAAPVTYTIVSKLSKVSFNLEHQGFIPVSGTLKIAPGSFVFDHEDWSKSSVMVSLPTRMLDMGDGLWNEQIRGDESWMALFKQPEIRFRSTRIERKDGMSGVLYGDLTVAGVTRPVALQMKVNKVGMNRVSDKQSVGITASSMIKRSDFGLDAYMDLVGDEIAVQIQLEAAVGADTDAVKEMQMNSGAH</sequence>
<keyword evidence="3" id="KW-1185">Reference proteome</keyword>
<gene>
    <name evidence="2" type="ORF">GM658_04215</name>
</gene>
<dbReference type="Gene3D" id="2.40.128.110">
    <property type="entry name" value="Lipid/polyisoprenoid-binding, YceI-like"/>
    <property type="match status" value="1"/>
</dbReference>
<dbReference type="AlphaFoldDB" id="A0A6L6QCC5"/>
<dbReference type="InterPro" id="IPR036761">
    <property type="entry name" value="TTHA0802/YceI-like_sf"/>
</dbReference>
<comment type="caution">
    <text evidence="2">The sequence shown here is derived from an EMBL/GenBank/DDBJ whole genome shotgun (WGS) entry which is preliminary data.</text>
</comment>
<dbReference type="SUPFAM" id="SSF101874">
    <property type="entry name" value="YceI-like"/>
    <property type="match status" value="1"/>
</dbReference>
<dbReference type="SMART" id="SM00867">
    <property type="entry name" value="YceI"/>
    <property type="match status" value="1"/>
</dbReference>
<evidence type="ECO:0000313" key="3">
    <source>
        <dbReference type="Proteomes" id="UP000472320"/>
    </source>
</evidence>
<dbReference type="EMBL" id="WNKX01000002">
    <property type="protein sequence ID" value="MTW09795.1"/>
    <property type="molecule type" value="Genomic_DNA"/>
</dbReference>
<evidence type="ECO:0000313" key="2">
    <source>
        <dbReference type="EMBL" id="MTW09795.1"/>
    </source>
</evidence>
<name>A0A6L6QCC5_9BURK</name>
<evidence type="ECO:0000259" key="1">
    <source>
        <dbReference type="SMART" id="SM00867"/>
    </source>
</evidence>
<organism evidence="2 3">
    <name type="scientific">Massilia eburnea</name>
    <dbReference type="NCBI Taxonomy" id="1776165"/>
    <lineage>
        <taxon>Bacteria</taxon>
        <taxon>Pseudomonadati</taxon>
        <taxon>Pseudomonadota</taxon>
        <taxon>Betaproteobacteria</taxon>
        <taxon>Burkholderiales</taxon>
        <taxon>Oxalobacteraceae</taxon>
        <taxon>Telluria group</taxon>
        <taxon>Massilia</taxon>
    </lineage>
</organism>
<proteinExistence type="predicted"/>
<protein>
    <submittedName>
        <fullName evidence="2">Polyisoprenoid-binding protein</fullName>
    </submittedName>
</protein>
<accession>A0A6L6QCC5</accession>
<dbReference type="Proteomes" id="UP000472320">
    <property type="component" value="Unassembled WGS sequence"/>
</dbReference>
<dbReference type="PANTHER" id="PTHR34406:SF1">
    <property type="entry name" value="PROTEIN YCEI"/>
    <property type="match status" value="1"/>
</dbReference>
<dbReference type="OrthoDB" id="9811006at2"/>